<protein>
    <submittedName>
        <fullName evidence="1">Uncharacterized protein</fullName>
    </submittedName>
</protein>
<organism evidence="1 2">
    <name type="scientific">Dryococelus australis</name>
    <dbReference type="NCBI Taxonomy" id="614101"/>
    <lineage>
        <taxon>Eukaryota</taxon>
        <taxon>Metazoa</taxon>
        <taxon>Ecdysozoa</taxon>
        <taxon>Arthropoda</taxon>
        <taxon>Hexapoda</taxon>
        <taxon>Insecta</taxon>
        <taxon>Pterygota</taxon>
        <taxon>Neoptera</taxon>
        <taxon>Polyneoptera</taxon>
        <taxon>Phasmatodea</taxon>
        <taxon>Verophasmatodea</taxon>
        <taxon>Anareolatae</taxon>
        <taxon>Phasmatidae</taxon>
        <taxon>Eurycanthinae</taxon>
        <taxon>Dryococelus</taxon>
    </lineage>
</organism>
<keyword evidence="2" id="KW-1185">Reference proteome</keyword>
<reference evidence="1 2" key="1">
    <citation type="submission" date="2023-02" db="EMBL/GenBank/DDBJ databases">
        <title>LHISI_Scaffold_Assembly.</title>
        <authorList>
            <person name="Stuart O.P."/>
            <person name="Cleave R."/>
            <person name="Magrath M.J.L."/>
            <person name="Mikheyev A.S."/>
        </authorList>
    </citation>
    <scope>NUCLEOTIDE SEQUENCE [LARGE SCALE GENOMIC DNA]</scope>
    <source>
        <strain evidence="1">Daus_M_001</strain>
        <tissue evidence="1">Leg muscle</tissue>
    </source>
</reference>
<dbReference type="EMBL" id="JARBHB010000010">
    <property type="protein sequence ID" value="KAJ8873975.1"/>
    <property type="molecule type" value="Genomic_DNA"/>
</dbReference>
<dbReference type="Proteomes" id="UP001159363">
    <property type="component" value="Chromosome 9"/>
</dbReference>
<gene>
    <name evidence="1" type="ORF">PR048_024815</name>
</gene>
<evidence type="ECO:0000313" key="1">
    <source>
        <dbReference type="EMBL" id="KAJ8873975.1"/>
    </source>
</evidence>
<proteinExistence type="predicted"/>
<sequence>MDDVCEERETNAEACGYSDEEDDFVCDAPQLFTQSELNDLVRDLDLPKQFAELFGSRLKGKNLLAHGSLFSWHRNRENDFE</sequence>
<name>A0ABQ9GPL8_9NEOP</name>
<accession>A0ABQ9GPL8</accession>
<evidence type="ECO:0000313" key="2">
    <source>
        <dbReference type="Proteomes" id="UP001159363"/>
    </source>
</evidence>
<comment type="caution">
    <text evidence="1">The sequence shown here is derived from an EMBL/GenBank/DDBJ whole genome shotgun (WGS) entry which is preliminary data.</text>
</comment>